<comment type="caution">
    <text evidence="4">The sequence shown here is derived from an EMBL/GenBank/DDBJ whole genome shotgun (WGS) entry which is preliminary data.</text>
</comment>
<dbReference type="EMBL" id="PDLN01000002">
    <property type="protein sequence ID" value="RDW91878.1"/>
    <property type="molecule type" value="Genomic_DNA"/>
</dbReference>
<name>A0A3D8T1J5_9HELO</name>
<organism evidence="4 5">
    <name type="scientific">Coleophoma crateriformis</name>
    <dbReference type="NCBI Taxonomy" id="565419"/>
    <lineage>
        <taxon>Eukaryota</taxon>
        <taxon>Fungi</taxon>
        <taxon>Dikarya</taxon>
        <taxon>Ascomycota</taxon>
        <taxon>Pezizomycotina</taxon>
        <taxon>Leotiomycetes</taxon>
        <taxon>Helotiales</taxon>
        <taxon>Dermateaceae</taxon>
        <taxon>Coleophoma</taxon>
    </lineage>
</organism>
<evidence type="ECO:0000313" key="5">
    <source>
        <dbReference type="Proteomes" id="UP000256328"/>
    </source>
</evidence>
<keyword evidence="1" id="KW-0732">Signal</keyword>
<reference evidence="4 5" key="1">
    <citation type="journal article" date="2018" name="IMA Fungus">
        <title>IMA Genome-F 9: Draft genome sequence of Annulohypoxylon stygium, Aspergillus mulundensis, Berkeleyomyces basicola (syn. Thielaviopsis basicola), Ceratocystis smalleyi, two Cercospora beticola strains, Coleophoma cylindrospora, Fusarium fracticaudum, Phialophora cf. hyalina, and Morchella septimelata.</title>
        <authorList>
            <person name="Wingfield B.D."/>
            <person name="Bills G.F."/>
            <person name="Dong Y."/>
            <person name="Huang W."/>
            <person name="Nel W.J."/>
            <person name="Swalarsk-Parry B.S."/>
            <person name="Vaghefi N."/>
            <person name="Wilken P.M."/>
            <person name="An Z."/>
            <person name="de Beer Z.W."/>
            <person name="De Vos L."/>
            <person name="Chen L."/>
            <person name="Duong T.A."/>
            <person name="Gao Y."/>
            <person name="Hammerbacher A."/>
            <person name="Kikkert J.R."/>
            <person name="Li Y."/>
            <person name="Li H."/>
            <person name="Li K."/>
            <person name="Li Q."/>
            <person name="Liu X."/>
            <person name="Ma X."/>
            <person name="Naidoo K."/>
            <person name="Pethybridge S.J."/>
            <person name="Sun J."/>
            <person name="Steenkamp E.T."/>
            <person name="van der Nest M.A."/>
            <person name="van Wyk S."/>
            <person name="Wingfield M.J."/>
            <person name="Xiong C."/>
            <person name="Yue Q."/>
            <person name="Zhang X."/>
        </authorList>
    </citation>
    <scope>NUCLEOTIDE SEQUENCE [LARGE SCALE GENOMIC DNA]</scope>
    <source>
        <strain evidence="4 5">BP5796</strain>
    </source>
</reference>
<keyword evidence="5" id="KW-1185">Reference proteome</keyword>
<protein>
    <recommendedName>
        <fullName evidence="3">Yeast cell wall synthesis Kre9/Knh1-like N-terminal domain-containing protein</fullName>
    </recommendedName>
</protein>
<dbReference type="Proteomes" id="UP000256328">
    <property type="component" value="Unassembled WGS sequence"/>
</dbReference>
<feature type="domain" description="Yeast cell wall synthesis Kre9/Knh1-like N-terminal" evidence="3">
    <location>
        <begin position="31"/>
        <end position="70"/>
    </location>
</feature>
<evidence type="ECO:0000259" key="3">
    <source>
        <dbReference type="Pfam" id="PF10342"/>
    </source>
</evidence>
<proteinExistence type="predicted"/>
<dbReference type="OrthoDB" id="5316007at2759"/>
<gene>
    <name evidence="4" type="ORF">BP5796_01272</name>
</gene>
<evidence type="ECO:0000256" key="2">
    <source>
        <dbReference type="SAM" id="MobiDB-lite"/>
    </source>
</evidence>
<dbReference type="InterPro" id="IPR018466">
    <property type="entry name" value="Kre9/Knh1-like_N"/>
</dbReference>
<dbReference type="Pfam" id="PF10342">
    <property type="entry name" value="Kre9_KNH"/>
    <property type="match status" value="1"/>
</dbReference>
<evidence type="ECO:0000313" key="4">
    <source>
        <dbReference type="EMBL" id="RDW91878.1"/>
    </source>
</evidence>
<feature type="region of interest" description="Disordered" evidence="2">
    <location>
        <begin position="1"/>
        <end position="36"/>
    </location>
</feature>
<sequence>MQTIESEAIMNAASATSPRPHPSRPGSIATSPAKNTLWNSDNANTITWTSVSTDPTTVDIYLVHQASQSQISDLLFSNVCFSARDAACFGKGPISRAVPVGPATDWVDT</sequence>
<accession>A0A3D8T1J5</accession>
<dbReference type="AlphaFoldDB" id="A0A3D8T1J5"/>
<evidence type="ECO:0000256" key="1">
    <source>
        <dbReference type="ARBA" id="ARBA00022729"/>
    </source>
</evidence>